<dbReference type="Proteomes" id="UP000261931">
    <property type="component" value="Unassembled WGS sequence"/>
</dbReference>
<gene>
    <name evidence="4" type="ORF">DY262_19145</name>
</gene>
<proteinExistence type="predicted"/>
<dbReference type="InterPro" id="IPR016071">
    <property type="entry name" value="Staphylococal_nuclease_OB-fold"/>
</dbReference>
<evidence type="ECO:0000313" key="5">
    <source>
        <dbReference type="Proteomes" id="UP000261931"/>
    </source>
</evidence>
<keyword evidence="2" id="KW-0732">Signal</keyword>
<reference evidence="4 5" key="1">
    <citation type="submission" date="2018-08" db="EMBL/GenBank/DDBJ databases">
        <title>Hydrogenophaga sp. LA-38 isolated from sludge.</title>
        <authorList>
            <person name="Im W.-T."/>
        </authorList>
    </citation>
    <scope>NUCLEOTIDE SEQUENCE [LARGE SCALE GENOMIC DNA]</scope>
    <source>
        <strain evidence="4 5">LA-38</strain>
    </source>
</reference>
<organism evidence="4 5">
    <name type="scientific">Hydrogenophaga borbori</name>
    <dbReference type="NCBI Taxonomy" id="2294117"/>
    <lineage>
        <taxon>Bacteria</taxon>
        <taxon>Pseudomonadati</taxon>
        <taxon>Pseudomonadota</taxon>
        <taxon>Betaproteobacteria</taxon>
        <taxon>Burkholderiales</taxon>
        <taxon>Comamonadaceae</taxon>
        <taxon>Hydrogenophaga</taxon>
    </lineage>
</organism>
<dbReference type="AlphaFoldDB" id="A0A372EEE1"/>
<feature type="chain" id="PRO_5017051158" evidence="2">
    <location>
        <begin position="22"/>
        <end position="181"/>
    </location>
</feature>
<protein>
    <submittedName>
        <fullName evidence="4">Thermonuclease family protein</fullName>
    </submittedName>
</protein>
<evidence type="ECO:0000313" key="4">
    <source>
        <dbReference type="EMBL" id="RFP76790.1"/>
    </source>
</evidence>
<dbReference type="PROSITE" id="PS50830">
    <property type="entry name" value="TNASE_3"/>
    <property type="match status" value="1"/>
</dbReference>
<name>A0A372EEE1_9BURK</name>
<feature type="region of interest" description="Disordered" evidence="1">
    <location>
        <begin position="141"/>
        <end position="181"/>
    </location>
</feature>
<dbReference type="Gene3D" id="2.40.50.90">
    <property type="match status" value="1"/>
</dbReference>
<keyword evidence="5" id="KW-1185">Reference proteome</keyword>
<dbReference type="SUPFAM" id="SSF50199">
    <property type="entry name" value="Staphylococcal nuclease"/>
    <property type="match status" value="1"/>
</dbReference>
<evidence type="ECO:0000256" key="1">
    <source>
        <dbReference type="SAM" id="MobiDB-lite"/>
    </source>
</evidence>
<dbReference type="EMBL" id="QVLS01000014">
    <property type="protein sequence ID" value="RFP76790.1"/>
    <property type="molecule type" value="Genomic_DNA"/>
</dbReference>
<dbReference type="RefSeq" id="WP_116960678.1">
    <property type="nucleotide sequence ID" value="NZ_QVLS01000014.1"/>
</dbReference>
<comment type="caution">
    <text evidence="4">The sequence shown here is derived from an EMBL/GenBank/DDBJ whole genome shotgun (WGS) entry which is preliminary data.</text>
</comment>
<dbReference type="PANTHER" id="PTHR12302">
    <property type="entry name" value="EBNA2 BINDING PROTEIN P100"/>
    <property type="match status" value="1"/>
</dbReference>
<dbReference type="PANTHER" id="PTHR12302:SF26">
    <property type="entry name" value="BLR1266 PROTEIN"/>
    <property type="match status" value="1"/>
</dbReference>
<feature type="signal peptide" evidence="2">
    <location>
        <begin position="1"/>
        <end position="21"/>
    </location>
</feature>
<accession>A0A372EEE1</accession>
<feature type="domain" description="TNase-like" evidence="3">
    <location>
        <begin position="25"/>
        <end position="146"/>
    </location>
</feature>
<dbReference type="InterPro" id="IPR035437">
    <property type="entry name" value="SNase_OB-fold_sf"/>
</dbReference>
<dbReference type="Pfam" id="PF00565">
    <property type="entry name" value="SNase"/>
    <property type="match status" value="1"/>
</dbReference>
<dbReference type="SMART" id="SM00318">
    <property type="entry name" value="SNc"/>
    <property type="match status" value="1"/>
</dbReference>
<sequence>MRRFAAALAGALLAGLAVASAAGETVYSARVMRVFDGDTLWVQPASGGRWRKLRLDGLDAPEICQRVGVAARDALAARVLNRSVTVHVRARDGYGRGLAHLAFAGEDTNAWLVRAGWAWAARWRGQGRYVTEEARAREARRGVWGGGEAPEAPRDFRRRHGPCEPPGPAPASAERRGAAVR</sequence>
<evidence type="ECO:0000256" key="2">
    <source>
        <dbReference type="SAM" id="SignalP"/>
    </source>
</evidence>
<evidence type="ECO:0000259" key="3">
    <source>
        <dbReference type="PROSITE" id="PS50830"/>
    </source>
</evidence>